<dbReference type="EC" id="2.3.1.178" evidence="4 9"/>
<dbReference type="InterPro" id="IPR012772">
    <property type="entry name" value="Ectoine_EctA"/>
</dbReference>
<dbReference type="GO" id="GO:0033816">
    <property type="term" value="F:diaminobutyrate acetyltransferase activity"/>
    <property type="evidence" value="ECO:0007669"/>
    <property type="project" value="UniProtKB-EC"/>
</dbReference>
<dbReference type="InterPro" id="IPR000182">
    <property type="entry name" value="GNAT_dom"/>
</dbReference>
<dbReference type="Pfam" id="PF00583">
    <property type="entry name" value="Acetyltransf_1"/>
    <property type="match status" value="1"/>
</dbReference>
<keyword evidence="12" id="KW-1185">Reference proteome</keyword>
<evidence type="ECO:0000256" key="3">
    <source>
        <dbReference type="ARBA" id="ARBA00010712"/>
    </source>
</evidence>
<evidence type="ECO:0000256" key="1">
    <source>
        <dbReference type="ARBA" id="ARBA00003741"/>
    </source>
</evidence>
<evidence type="ECO:0000313" key="11">
    <source>
        <dbReference type="EMBL" id="TQL76211.1"/>
    </source>
</evidence>
<evidence type="ECO:0000256" key="8">
    <source>
        <dbReference type="ARBA" id="ARBA00048924"/>
    </source>
</evidence>
<comment type="catalytic activity">
    <reaction evidence="8 9">
        <text>L-2,4-diaminobutanoate + acetyl-CoA = (2S)-4-acetamido-2-aminobutanoate + CoA + H(+)</text>
        <dbReference type="Rhea" id="RHEA:16901"/>
        <dbReference type="ChEBI" id="CHEBI:15378"/>
        <dbReference type="ChEBI" id="CHEBI:57287"/>
        <dbReference type="ChEBI" id="CHEBI:57288"/>
        <dbReference type="ChEBI" id="CHEBI:58761"/>
        <dbReference type="ChEBI" id="CHEBI:58929"/>
        <dbReference type="EC" id="2.3.1.178"/>
    </reaction>
</comment>
<dbReference type="InParanoid" id="A0A543AUF5"/>
<keyword evidence="7 9" id="KW-0012">Acyltransferase</keyword>
<dbReference type="EMBL" id="VFOW01000001">
    <property type="protein sequence ID" value="TQL76211.1"/>
    <property type="molecule type" value="Genomic_DNA"/>
</dbReference>
<dbReference type="PANTHER" id="PTHR43072">
    <property type="entry name" value="N-ACETYLTRANSFERASE"/>
    <property type="match status" value="1"/>
</dbReference>
<dbReference type="UniPathway" id="UPA00067">
    <property type="reaction ID" value="UER00122"/>
</dbReference>
<accession>A0A543AUF5</accession>
<dbReference type="OrthoDB" id="2436196at2"/>
<dbReference type="RefSeq" id="WP_142037265.1">
    <property type="nucleotide sequence ID" value="NZ_JBHTGS010000001.1"/>
</dbReference>
<comment type="pathway">
    <text evidence="2 9">Amine and polyamine biosynthesis; ectoine biosynthesis; L-ectoine from L-aspartate 4-semialdehyde: step 2/3.</text>
</comment>
<dbReference type="GO" id="GO:0019491">
    <property type="term" value="P:ectoine biosynthetic process"/>
    <property type="evidence" value="ECO:0007669"/>
    <property type="project" value="UniProtKB-UniPathway"/>
</dbReference>
<keyword evidence="6 9" id="KW-0808">Transferase</keyword>
<feature type="domain" description="N-acetyltransferase" evidence="10">
    <location>
        <begin position="19"/>
        <end position="172"/>
    </location>
</feature>
<dbReference type="Gene3D" id="3.40.630.30">
    <property type="match status" value="1"/>
</dbReference>
<protein>
    <recommendedName>
        <fullName evidence="5 9">L-2,4-diaminobutyric acid acetyltransferase</fullName>
        <shortName evidence="9">DABA acetyltransferase</shortName>
        <ecNumber evidence="4 9">2.3.1.178</ecNumber>
    </recommendedName>
</protein>
<dbReference type="Proteomes" id="UP000317043">
    <property type="component" value="Unassembled WGS sequence"/>
</dbReference>
<reference evidence="11 12" key="1">
    <citation type="submission" date="2019-06" db="EMBL/GenBank/DDBJ databases">
        <title>Sequencing the genomes of 1000 actinobacteria strains.</title>
        <authorList>
            <person name="Klenk H.-P."/>
        </authorList>
    </citation>
    <scope>NUCLEOTIDE SEQUENCE [LARGE SCALE GENOMIC DNA]</scope>
    <source>
        <strain evidence="11 12">DSM 45928</strain>
    </source>
</reference>
<evidence type="ECO:0000259" key="10">
    <source>
        <dbReference type="PROSITE" id="PS51186"/>
    </source>
</evidence>
<organism evidence="11 12">
    <name type="scientific">Stackebrandtia endophytica</name>
    <dbReference type="NCBI Taxonomy" id="1496996"/>
    <lineage>
        <taxon>Bacteria</taxon>
        <taxon>Bacillati</taxon>
        <taxon>Actinomycetota</taxon>
        <taxon>Actinomycetes</taxon>
        <taxon>Glycomycetales</taxon>
        <taxon>Glycomycetaceae</taxon>
        <taxon>Stackebrandtia</taxon>
    </lineage>
</organism>
<evidence type="ECO:0000256" key="2">
    <source>
        <dbReference type="ARBA" id="ARBA00004978"/>
    </source>
</evidence>
<proteinExistence type="inferred from homology"/>
<sequence>MPRSDASGTATQVEATGSVQLCAPTVDDGADMWRLAGAAQTLDVNSRYSYLLWCRDFAATSVVARDGEQLAGFITGYRRPSLPETLFVWQVAVSPTHRRQGLARRMLDHLVDRSTPHGVDHVEATVTPDNLPSTRLFTSFATAYGVELKRDVLFSEAMLGDGHEAEVRFLIGPLHDRT</sequence>
<dbReference type="NCBIfam" id="TIGR02406">
    <property type="entry name" value="ectoine_EctA"/>
    <property type="match status" value="1"/>
</dbReference>
<evidence type="ECO:0000256" key="6">
    <source>
        <dbReference type="ARBA" id="ARBA00022679"/>
    </source>
</evidence>
<evidence type="ECO:0000256" key="5">
    <source>
        <dbReference type="ARBA" id="ARBA00017935"/>
    </source>
</evidence>
<comment type="function">
    <text evidence="1 9">Catalyzes the acetylation of L-2,4-diaminobutyrate (DABA) to gamma-N-acetyl-alpha,gamma-diaminobutyric acid (ADABA) with acetyl coenzyme A.</text>
</comment>
<comment type="caution">
    <text evidence="11">The sequence shown here is derived from an EMBL/GenBank/DDBJ whole genome shotgun (WGS) entry which is preliminary data.</text>
</comment>
<dbReference type="InterPro" id="IPR016181">
    <property type="entry name" value="Acyl_CoA_acyltransferase"/>
</dbReference>
<evidence type="ECO:0000313" key="12">
    <source>
        <dbReference type="Proteomes" id="UP000317043"/>
    </source>
</evidence>
<dbReference type="AlphaFoldDB" id="A0A543AUF5"/>
<name>A0A543AUF5_9ACTN</name>
<evidence type="ECO:0000256" key="4">
    <source>
        <dbReference type="ARBA" id="ARBA00012355"/>
    </source>
</evidence>
<comment type="similarity">
    <text evidence="3 9">Belongs to the acetyltransferase family. EctA subfamily.</text>
</comment>
<dbReference type="CDD" id="cd04301">
    <property type="entry name" value="NAT_SF"/>
    <property type="match status" value="1"/>
</dbReference>
<evidence type="ECO:0000256" key="9">
    <source>
        <dbReference type="RuleBase" id="RU365045"/>
    </source>
</evidence>
<dbReference type="PROSITE" id="PS51186">
    <property type="entry name" value="GNAT"/>
    <property type="match status" value="1"/>
</dbReference>
<evidence type="ECO:0000256" key="7">
    <source>
        <dbReference type="ARBA" id="ARBA00023315"/>
    </source>
</evidence>
<dbReference type="SUPFAM" id="SSF55729">
    <property type="entry name" value="Acyl-CoA N-acyltransferases (Nat)"/>
    <property type="match status" value="1"/>
</dbReference>
<gene>
    <name evidence="9" type="primary">ectA</name>
    <name evidence="11" type="ORF">FB566_1733</name>
</gene>